<keyword evidence="3" id="KW-0175">Coiled coil</keyword>
<keyword evidence="2" id="KW-0963">Cytoplasm</keyword>
<evidence type="ECO:0000259" key="5">
    <source>
        <dbReference type="Pfam" id="PF11819"/>
    </source>
</evidence>
<reference evidence="6" key="1">
    <citation type="submission" date="2020-10" db="EMBL/GenBank/DDBJ databases">
        <authorList>
            <person name="Kikuchi T."/>
        </authorList>
    </citation>
    <scope>NUCLEOTIDE SEQUENCE</scope>
    <source>
        <strain evidence="6">NKZ352</strain>
    </source>
</reference>
<dbReference type="InterPro" id="IPR021774">
    <property type="entry name" value="CUPID"/>
</dbReference>
<dbReference type="AlphaFoldDB" id="A0A8S1HA15"/>
<evidence type="ECO:0000256" key="2">
    <source>
        <dbReference type="ARBA" id="ARBA00022490"/>
    </source>
</evidence>
<dbReference type="Proteomes" id="UP000835052">
    <property type="component" value="Unassembled WGS sequence"/>
</dbReference>
<evidence type="ECO:0000313" key="6">
    <source>
        <dbReference type="EMBL" id="CAD6191942.1"/>
    </source>
</evidence>
<dbReference type="InterPro" id="IPR047176">
    <property type="entry name" value="FRMD4A/B"/>
</dbReference>
<dbReference type="Pfam" id="PF11819">
    <property type="entry name" value="CUPID"/>
    <property type="match status" value="1"/>
</dbReference>
<evidence type="ECO:0000313" key="7">
    <source>
        <dbReference type="Proteomes" id="UP000835052"/>
    </source>
</evidence>
<dbReference type="PANTHER" id="PTHR46079:SF2">
    <property type="entry name" value="FERM DOMAIN-CONTAINING PROTEIN"/>
    <property type="match status" value="1"/>
</dbReference>
<feature type="region of interest" description="Disordered" evidence="4">
    <location>
        <begin position="64"/>
        <end position="86"/>
    </location>
</feature>
<organism evidence="6 7">
    <name type="scientific">Caenorhabditis auriculariae</name>
    <dbReference type="NCBI Taxonomy" id="2777116"/>
    <lineage>
        <taxon>Eukaryota</taxon>
        <taxon>Metazoa</taxon>
        <taxon>Ecdysozoa</taxon>
        <taxon>Nematoda</taxon>
        <taxon>Chromadorea</taxon>
        <taxon>Rhabditida</taxon>
        <taxon>Rhabditina</taxon>
        <taxon>Rhabditomorpha</taxon>
        <taxon>Rhabditoidea</taxon>
        <taxon>Rhabditidae</taxon>
        <taxon>Peloderinae</taxon>
        <taxon>Caenorhabditis</taxon>
    </lineage>
</organism>
<dbReference type="EMBL" id="CAJGYM010000024">
    <property type="protein sequence ID" value="CAD6191942.1"/>
    <property type="molecule type" value="Genomic_DNA"/>
</dbReference>
<evidence type="ECO:0000256" key="3">
    <source>
        <dbReference type="ARBA" id="ARBA00023054"/>
    </source>
</evidence>
<name>A0A8S1HA15_9PELO</name>
<feature type="region of interest" description="Disordered" evidence="4">
    <location>
        <begin position="1"/>
        <end position="23"/>
    </location>
</feature>
<keyword evidence="7" id="KW-1185">Reference proteome</keyword>
<evidence type="ECO:0000256" key="4">
    <source>
        <dbReference type="SAM" id="MobiDB-lite"/>
    </source>
</evidence>
<dbReference type="PANTHER" id="PTHR46079">
    <property type="entry name" value="FERM DOMAIN-CONTAINING PROTEIN 4"/>
    <property type="match status" value="1"/>
</dbReference>
<feature type="domain" description="Cytohesin Ubiquitin Protein Inducing" evidence="5">
    <location>
        <begin position="112"/>
        <end position="194"/>
    </location>
</feature>
<dbReference type="OrthoDB" id="5864855at2759"/>
<accession>A0A8S1HA15</accession>
<dbReference type="GO" id="GO:0005737">
    <property type="term" value="C:cytoplasm"/>
    <property type="evidence" value="ECO:0007669"/>
    <property type="project" value="UniProtKB-SubCell"/>
</dbReference>
<dbReference type="GO" id="GO:0090162">
    <property type="term" value="P:establishment of epithelial cell polarity"/>
    <property type="evidence" value="ECO:0007669"/>
    <property type="project" value="InterPro"/>
</dbReference>
<sequence>MVTTPVTTVGGLAADNRKTPAERPLTCGSSHNLLCPCDVISKGRPKTTAVDHIELSEKLNRLTSSSSIGSSLPSLSSLHSTSSASTMPSAKIADGSCISLPALKTPSFQKTDEDRQRDVVRYREMLQKRAELEETLIERLTELKAICVQEGELTGAMPDEMQNALMPGEDVPRLKRRVGTSFSIPEELIRADKSEFILIW</sequence>
<comment type="caution">
    <text evidence="6">The sequence shown here is derived from an EMBL/GenBank/DDBJ whole genome shotgun (WGS) entry which is preliminary data.</text>
</comment>
<protein>
    <recommendedName>
        <fullName evidence="5">Cytohesin Ubiquitin Protein Inducing domain-containing protein</fullName>
    </recommendedName>
</protein>
<proteinExistence type="predicted"/>
<gene>
    <name evidence="6" type="ORF">CAUJ_LOCUS7861</name>
</gene>
<evidence type="ECO:0000256" key="1">
    <source>
        <dbReference type="ARBA" id="ARBA00004496"/>
    </source>
</evidence>
<comment type="subcellular location">
    <subcellularLocation>
        <location evidence="1">Cytoplasm</location>
    </subcellularLocation>
</comment>